<comment type="similarity">
    <text evidence="2">Belongs to the membrane fusion protein (MFP) (TC 8.A.1) family.</text>
</comment>
<gene>
    <name evidence="7" type="ORF">C8J28_103106</name>
</gene>
<dbReference type="InterPro" id="IPR058627">
    <property type="entry name" value="MdtA-like_C"/>
</dbReference>
<protein>
    <submittedName>
        <fullName evidence="7">RND family efflux transporter MFP subunit</fullName>
    </submittedName>
</protein>
<dbReference type="InterPro" id="IPR058792">
    <property type="entry name" value="Beta-barrel_RND_2"/>
</dbReference>
<comment type="caution">
    <text evidence="7">The sequence shown here is derived from an EMBL/GenBank/DDBJ whole genome shotgun (WGS) entry which is preliminary data.</text>
</comment>
<dbReference type="Gene3D" id="2.40.50.100">
    <property type="match status" value="1"/>
</dbReference>
<organism evidence="7 8">
    <name type="scientific">Cereibacter azotoformans</name>
    <dbReference type="NCBI Taxonomy" id="43057"/>
    <lineage>
        <taxon>Bacteria</taxon>
        <taxon>Pseudomonadati</taxon>
        <taxon>Pseudomonadota</taxon>
        <taxon>Alphaproteobacteria</taxon>
        <taxon>Rhodobacterales</taxon>
        <taxon>Paracoccaceae</taxon>
        <taxon>Cereibacter</taxon>
    </lineage>
</organism>
<dbReference type="GO" id="GO:0015562">
    <property type="term" value="F:efflux transmembrane transporter activity"/>
    <property type="evidence" value="ECO:0007669"/>
    <property type="project" value="TreeGrafter"/>
</dbReference>
<keyword evidence="3" id="KW-0813">Transport</keyword>
<evidence type="ECO:0000259" key="6">
    <source>
        <dbReference type="Pfam" id="PF25967"/>
    </source>
</evidence>
<accession>A0A2T5KC41</accession>
<evidence type="ECO:0000256" key="2">
    <source>
        <dbReference type="ARBA" id="ARBA00009477"/>
    </source>
</evidence>
<feature type="domain" description="CusB-like beta-barrel" evidence="5">
    <location>
        <begin position="228"/>
        <end position="300"/>
    </location>
</feature>
<dbReference type="SUPFAM" id="SSF111369">
    <property type="entry name" value="HlyD-like secretion proteins"/>
    <property type="match status" value="1"/>
</dbReference>
<evidence type="ECO:0000256" key="3">
    <source>
        <dbReference type="ARBA" id="ARBA00022448"/>
    </source>
</evidence>
<sequence>MSLVKQSLLVLAVAAAVLIIWVLYVPAARPMLARAGLLEPMARLGIVAEDAEAAAAPGPQAAGGAPLTRVIARPVEERSLNAVVTAVGSARAVRAVTLAPEIEGRIDALGAEPGGRVAAGALIASLDSEAARIAVNRAELILADAQEDLSRAQRLAGSGVTSDLARQEALLAVRTAELELQQARFDLSQHRIVAPFEGWVGILEHEVGDQISRGEVLTRLDDRSSLLVDFRLPERVVGKVAIGDLVTATPLSGARDPLEGRISALDNRVDEASRTLRIRATIPNADDRLRAGMSFSIRLELPGEPRPAVDPLAIQWGADGAFVWVVREGVSQKVPVRILQRDADAVLIQAALRPDDLVVIEGVQTLRPGGPVELVEQSGALAAASTGSKS</sequence>
<evidence type="ECO:0000313" key="8">
    <source>
        <dbReference type="Proteomes" id="UP000244060"/>
    </source>
</evidence>
<dbReference type="Gene3D" id="1.10.287.470">
    <property type="entry name" value="Helix hairpin bin"/>
    <property type="match status" value="1"/>
</dbReference>
<feature type="domain" description="Multidrug resistance protein MdtA-like C-terminal permuted SH3" evidence="6">
    <location>
        <begin position="313"/>
        <end position="365"/>
    </location>
</feature>
<dbReference type="Pfam" id="PF25954">
    <property type="entry name" value="Beta-barrel_RND_2"/>
    <property type="match status" value="1"/>
</dbReference>
<dbReference type="OrthoDB" id="9806939at2"/>
<dbReference type="InterPro" id="IPR006143">
    <property type="entry name" value="RND_pump_MFP"/>
</dbReference>
<dbReference type="GO" id="GO:1990281">
    <property type="term" value="C:efflux pump complex"/>
    <property type="evidence" value="ECO:0007669"/>
    <property type="project" value="TreeGrafter"/>
</dbReference>
<dbReference type="Gene3D" id="2.40.30.170">
    <property type="match status" value="1"/>
</dbReference>
<name>A0A2T5KC41_9RHOB</name>
<dbReference type="EMBL" id="QAOT01000003">
    <property type="protein sequence ID" value="PTR19980.1"/>
    <property type="molecule type" value="Genomic_DNA"/>
</dbReference>
<evidence type="ECO:0000256" key="1">
    <source>
        <dbReference type="ARBA" id="ARBA00004196"/>
    </source>
</evidence>
<feature type="domain" description="Multidrug resistance protein MdtA-like barrel-sandwich hybrid" evidence="4">
    <location>
        <begin position="94"/>
        <end position="215"/>
    </location>
</feature>
<dbReference type="PANTHER" id="PTHR30469:SF11">
    <property type="entry name" value="BLL4320 PROTEIN"/>
    <property type="match status" value="1"/>
</dbReference>
<dbReference type="InterPro" id="IPR058625">
    <property type="entry name" value="MdtA-like_BSH"/>
</dbReference>
<dbReference type="PANTHER" id="PTHR30469">
    <property type="entry name" value="MULTIDRUG RESISTANCE PROTEIN MDTA"/>
    <property type="match status" value="1"/>
</dbReference>
<dbReference type="Pfam" id="PF25917">
    <property type="entry name" value="BSH_RND"/>
    <property type="match status" value="1"/>
</dbReference>
<evidence type="ECO:0000259" key="5">
    <source>
        <dbReference type="Pfam" id="PF25954"/>
    </source>
</evidence>
<evidence type="ECO:0000259" key="4">
    <source>
        <dbReference type="Pfam" id="PF25917"/>
    </source>
</evidence>
<dbReference type="Pfam" id="PF25967">
    <property type="entry name" value="RND-MFP_C"/>
    <property type="match status" value="1"/>
</dbReference>
<proteinExistence type="inferred from homology"/>
<keyword evidence="8" id="KW-1185">Reference proteome</keyword>
<evidence type="ECO:0000313" key="7">
    <source>
        <dbReference type="EMBL" id="PTR19980.1"/>
    </source>
</evidence>
<reference evidence="7 8" key="1">
    <citation type="submission" date="2018-04" db="EMBL/GenBank/DDBJ databases">
        <title>Genomic Encyclopedia of Type Strains, Phase III (KMG-III): the genomes of soil and plant-associated and newly described type strains.</title>
        <authorList>
            <person name="Whitman W."/>
        </authorList>
    </citation>
    <scope>NUCLEOTIDE SEQUENCE [LARGE SCALE GENOMIC DNA]</scope>
    <source>
        <strain evidence="7 8">KA25</strain>
    </source>
</reference>
<dbReference type="Gene3D" id="2.40.420.20">
    <property type="match status" value="1"/>
</dbReference>
<comment type="subcellular location">
    <subcellularLocation>
        <location evidence="1">Cell envelope</location>
    </subcellularLocation>
</comment>
<dbReference type="Proteomes" id="UP000244060">
    <property type="component" value="Unassembled WGS sequence"/>
</dbReference>
<dbReference type="FunFam" id="2.40.30.170:FF:000010">
    <property type="entry name" value="Efflux RND transporter periplasmic adaptor subunit"/>
    <property type="match status" value="1"/>
</dbReference>
<dbReference type="NCBIfam" id="TIGR01730">
    <property type="entry name" value="RND_mfp"/>
    <property type="match status" value="1"/>
</dbReference>
<dbReference type="RefSeq" id="WP_108220353.1">
    <property type="nucleotide sequence ID" value="NZ_CP090021.1"/>
</dbReference>
<dbReference type="AlphaFoldDB" id="A0A2T5KC41"/>